<evidence type="ECO:0000256" key="4">
    <source>
        <dbReference type="ARBA" id="ARBA00012483"/>
    </source>
</evidence>
<keyword evidence="6" id="KW-0833">Ubl conjugation pathway</keyword>
<reference evidence="11 12" key="1">
    <citation type="submission" date="2019-09" db="EMBL/GenBank/DDBJ databases">
        <title>A chromosome-level genome assembly of the Chinese tupelo Nyssa sinensis.</title>
        <authorList>
            <person name="Yang X."/>
            <person name="Kang M."/>
            <person name="Yang Y."/>
            <person name="Xiong H."/>
            <person name="Wang M."/>
            <person name="Zhang Z."/>
            <person name="Wang Z."/>
            <person name="Wu H."/>
            <person name="Ma T."/>
            <person name="Liu J."/>
            <person name="Xi Z."/>
        </authorList>
    </citation>
    <scope>NUCLEOTIDE SEQUENCE [LARGE SCALE GENOMIC DNA]</scope>
    <source>
        <strain evidence="11">J267</strain>
        <tissue evidence="11">Leaf</tissue>
    </source>
</reference>
<dbReference type="UniPathway" id="UPA00143"/>
<evidence type="ECO:0000313" key="11">
    <source>
        <dbReference type="EMBL" id="KAA8530751.1"/>
    </source>
</evidence>
<keyword evidence="7" id="KW-0175">Coiled coil</keyword>
<evidence type="ECO:0000256" key="7">
    <source>
        <dbReference type="SAM" id="Coils"/>
    </source>
</evidence>
<dbReference type="InterPro" id="IPR000719">
    <property type="entry name" value="Prot_kinase_dom"/>
</dbReference>
<dbReference type="EC" id="2.3.2.27" evidence="4"/>
<evidence type="ECO:0000256" key="2">
    <source>
        <dbReference type="ARBA" id="ARBA00003861"/>
    </source>
</evidence>
<dbReference type="Gene3D" id="3.30.200.20">
    <property type="entry name" value="Phosphorylase Kinase, domain 1"/>
    <property type="match status" value="1"/>
</dbReference>
<dbReference type="CDD" id="cd16655">
    <property type="entry name" value="RING-Ubox_WDSUB1-like"/>
    <property type="match status" value="1"/>
</dbReference>
<keyword evidence="12" id="KW-1185">Reference proteome</keyword>
<comment type="pathway">
    <text evidence="3">Protein modification; protein ubiquitination.</text>
</comment>
<gene>
    <name evidence="11" type="ORF">F0562_005481</name>
</gene>
<evidence type="ECO:0000256" key="5">
    <source>
        <dbReference type="ARBA" id="ARBA00022679"/>
    </source>
</evidence>
<name>A0A5J5ANV4_9ASTE</name>
<sequence>MSGSSLEMESQVDKVYVAIGNDLQDGIGTLQWALKKFSSNSISIVIVYAANNIYKDYIYTPIGKLPASSVSDEKLEVYRKIEEGKIDKLLAKYIAFCGQVKAEILKTEKFDEPIHKFLVELISRLRITKLVMGSTFLESSSWKSKSAISGSFYVSRLKPDFCELFIVHEGKLVFLRQENNEGFIEDDQGIMIAKVRERSSFRGWLGKMFSETAANEKNHVTSPSSSTSNGSPDQWENYVQEIENYFHQLLSTNSDEDQDHGMENDISQTSPTEPDMPENMSAADKIKVLRSKICKARKVIQLKRREAKANVERQARAQWAICLCTCRAEELEARINEEMASRVDLSKELDIAKEDLYEIQSKVEEKKNKLNSILELERELSNKLQSSSLAKSRAETQLEKAVTTRAEMIHEIEELRRRRDVLQRRIEFCREKDAIGMATRLSDLDFNEFTAVEIRAATDNFSERLRLKSSGDWTSMYQGRINHTAVAIKLYDSASHEEFQAKVKFLSHIRHPSLISMIGFCSELKCIIFEYMHNGCLRDALFCSSRSSRRRNQGLNWHARIRIAAEVCSGLGFLHLAQPKPIVHGNLNPSKILLDRNLVAKIHGFCLGWYYNESDVLSDTRAFGNLLLQLLTGRNWAGLVEDAVVIDRAALSGVLDEMAGEWPLDLAVELAGIAVRCLSTSERPETVMREIDQVKKKADELVAGGECKVAIEGGGEIPDNAPSFFLCPIFQDVMKNPQVAADGFSYELEAIEEWLGTGHDTSPMTNLKLKHKLLTPNQTLRSLIEEWHNKRSIPLH</sequence>
<comment type="catalytic activity">
    <reaction evidence="1">
        <text>S-ubiquitinyl-[E2 ubiquitin-conjugating enzyme]-L-cysteine + [acceptor protein]-L-lysine = [E2 ubiquitin-conjugating enzyme]-L-cysteine + N(6)-ubiquitinyl-[acceptor protein]-L-lysine.</text>
        <dbReference type="EC" id="2.3.2.27"/>
    </reaction>
</comment>
<comment type="function">
    <text evidence="2">Functions as an E3 ubiquitin ligase.</text>
</comment>
<dbReference type="SUPFAM" id="SSF56112">
    <property type="entry name" value="Protein kinase-like (PK-like)"/>
    <property type="match status" value="1"/>
</dbReference>
<organism evidence="11 12">
    <name type="scientific">Nyssa sinensis</name>
    <dbReference type="NCBI Taxonomy" id="561372"/>
    <lineage>
        <taxon>Eukaryota</taxon>
        <taxon>Viridiplantae</taxon>
        <taxon>Streptophyta</taxon>
        <taxon>Embryophyta</taxon>
        <taxon>Tracheophyta</taxon>
        <taxon>Spermatophyta</taxon>
        <taxon>Magnoliopsida</taxon>
        <taxon>eudicotyledons</taxon>
        <taxon>Gunneridae</taxon>
        <taxon>Pentapetalae</taxon>
        <taxon>asterids</taxon>
        <taxon>Cornales</taxon>
        <taxon>Nyssaceae</taxon>
        <taxon>Nyssa</taxon>
    </lineage>
</organism>
<dbReference type="AlphaFoldDB" id="A0A5J5ANV4"/>
<dbReference type="EMBL" id="CM018043">
    <property type="protein sequence ID" value="KAA8530751.1"/>
    <property type="molecule type" value="Genomic_DNA"/>
</dbReference>
<proteinExistence type="predicted"/>
<dbReference type="InterPro" id="IPR001245">
    <property type="entry name" value="Ser-Thr/Tyr_kinase_cat_dom"/>
</dbReference>
<dbReference type="Gene3D" id="1.10.510.10">
    <property type="entry name" value="Transferase(Phosphotransferase) domain 1"/>
    <property type="match status" value="1"/>
</dbReference>
<dbReference type="PROSITE" id="PS50011">
    <property type="entry name" value="PROTEIN_KINASE_DOM"/>
    <property type="match status" value="1"/>
</dbReference>
<dbReference type="PANTHER" id="PTHR45647">
    <property type="entry name" value="OS02G0152300 PROTEIN"/>
    <property type="match status" value="1"/>
</dbReference>
<evidence type="ECO:0000259" key="9">
    <source>
        <dbReference type="PROSITE" id="PS50011"/>
    </source>
</evidence>
<dbReference type="GO" id="GO:0061630">
    <property type="term" value="F:ubiquitin protein ligase activity"/>
    <property type="evidence" value="ECO:0007669"/>
    <property type="project" value="UniProtKB-EC"/>
</dbReference>
<dbReference type="GO" id="GO:0004672">
    <property type="term" value="F:protein kinase activity"/>
    <property type="evidence" value="ECO:0007669"/>
    <property type="project" value="InterPro"/>
</dbReference>
<dbReference type="Gene3D" id="3.30.40.10">
    <property type="entry name" value="Zinc/RING finger domain, C3HC4 (zinc finger)"/>
    <property type="match status" value="1"/>
</dbReference>
<dbReference type="Pfam" id="PF07714">
    <property type="entry name" value="PK_Tyr_Ser-Thr"/>
    <property type="match status" value="1"/>
</dbReference>
<dbReference type="InterPro" id="IPR051348">
    <property type="entry name" value="U-box_ubiquitin_ligases"/>
</dbReference>
<evidence type="ECO:0000256" key="8">
    <source>
        <dbReference type="SAM" id="MobiDB-lite"/>
    </source>
</evidence>
<dbReference type="OrthoDB" id="10064100at2759"/>
<dbReference type="PANTHER" id="PTHR45647:SF56">
    <property type="entry name" value="U-BOX DOMAIN-CONTAINING PROTEIN 50-RELATED"/>
    <property type="match status" value="1"/>
</dbReference>
<evidence type="ECO:0000256" key="6">
    <source>
        <dbReference type="ARBA" id="ARBA00022786"/>
    </source>
</evidence>
<dbReference type="SUPFAM" id="SSF57850">
    <property type="entry name" value="RING/U-box"/>
    <property type="match status" value="1"/>
</dbReference>
<feature type="coiled-coil region" evidence="7">
    <location>
        <begin position="328"/>
        <end position="432"/>
    </location>
</feature>
<dbReference type="SMART" id="SM00504">
    <property type="entry name" value="Ubox"/>
    <property type="match status" value="1"/>
</dbReference>
<feature type="domain" description="U-box" evidence="10">
    <location>
        <begin position="720"/>
        <end position="794"/>
    </location>
</feature>
<accession>A0A5J5ANV4</accession>
<dbReference type="GO" id="GO:0005524">
    <property type="term" value="F:ATP binding"/>
    <property type="evidence" value="ECO:0007669"/>
    <property type="project" value="InterPro"/>
</dbReference>
<dbReference type="PROSITE" id="PS51698">
    <property type="entry name" value="U_BOX"/>
    <property type="match status" value="1"/>
</dbReference>
<dbReference type="Pfam" id="PF04564">
    <property type="entry name" value="U-box"/>
    <property type="match status" value="1"/>
</dbReference>
<feature type="domain" description="Protein kinase" evidence="9">
    <location>
        <begin position="462"/>
        <end position="796"/>
    </location>
</feature>
<evidence type="ECO:0000313" key="12">
    <source>
        <dbReference type="Proteomes" id="UP000325577"/>
    </source>
</evidence>
<dbReference type="InterPro" id="IPR013083">
    <property type="entry name" value="Znf_RING/FYVE/PHD"/>
</dbReference>
<evidence type="ECO:0000256" key="3">
    <source>
        <dbReference type="ARBA" id="ARBA00004906"/>
    </source>
</evidence>
<evidence type="ECO:0000256" key="1">
    <source>
        <dbReference type="ARBA" id="ARBA00000900"/>
    </source>
</evidence>
<evidence type="ECO:0000259" key="10">
    <source>
        <dbReference type="PROSITE" id="PS51698"/>
    </source>
</evidence>
<dbReference type="GO" id="GO:0016567">
    <property type="term" value="P:protein ubiquitination"/>
    <property type="evidence" value="ECO:0007669"/>
    <property type="project" value="UniProtKB-UniPathway"/>
</dbReference>
<dbReference type="Proteomes" id="UP000325577">
    <property type="component" value="Linkage Group LG2"/>
</dbReference>
<dbReference type="InterPro" id="IPR003613">
    <property type="entry name" value="Ubox_domain"/>
</dbReference>
<protein>
    <recommendedName>
        <fullName evidence="4">RING-type E3 ubiquitin transferase</fullName>
        <ecNumber evidence="4">2.3.2.27</ecNumber>
    </recommendedName>
</protein>
<dbReference type="InterPro" id="IPR011009">
    <property type="entry name" value="Kinase-like_dom_sf"/>
</dbReference>
<feature type="region of interest" description="Disordered" evidence="8">
    <location>
        <begin position="253"/>
        <end position="278"/>
    </location>
</feature>
<keyword evidence="5" id="KW-0808">Transferase</keyword>